<feature type="compositionally biased region" description="Basic and acidic residues" evidence="1">
    <location>
        <begin position="1"/>
        <end position="10"/>
    </location>
</feature>
<feature type="transmembrane region" description="Helical" evidence="2">
    <location>
        <begin position="44"/>
        <end position="65"/>
    </location>
</feature>
<dbReference type="AlphaFoldDB" id="A0A1E7MWP9"/>
<reference evidence="4" key="3">
    <citation type="submission" date="2016-08" db="EMBL/GenBank/DDBJ databases">
        <title>Sequencing, Assembly and Comparative Genomics of S. aureofaciens ATCC 10762.</title>
        <authorList>
            <person name="Gradnigo J.S."/>
            <person name="Johnson N."/>
            <person name="Somerville G.A."/>
        </authorList>
    </citation>
    <scope>NUCLEOTIDE SEQUENCE [LARGE SCALE GENOMIC DNA]</scope>
    <source>
        <strain evidence="4">ATCC 10762</strain>
    </source>
</reference>
<reference evidence="3" key="1">
    <citation type="journal article" date="2014" name="Int. J. Syst. Evol. Microbiol.">
        <title>Complete genome sequence of Corynebacterium casei LMG S-19264T (=DSM 44701T), isolated from a smear-ripened cheese.</title>
        <authorList>
            <consortium name="US DOE Joint Genome Institute (JGI-PGF)"/>
            <person name="Walter F."/>
            <person name="Albersmeier A."/>
            <person name="Kalinowski J."/>
            <person name="Ruckert C."/>
        </authorList>
    </citation>
    <scope>NUCLEOTIDE SEQUENCE</scope>
    <source>
        <strain evidence="3">JCM 4434</strain>
    </source>
</reference>
<gene>
    <name evidence="3" type="ORF">GCM10010502_71730</name>
    <name evidence="4" type="ORF">HS99_0039760</name>
</gene>
<feature type="region of interest" description="Disordered" evidence="1">
    <location>
        <begin position="68"/>
        <end position="100"/>
    </location>
</feature>
<evidence type="ECO:0000256" key="2">
    <source>
        <dbReference type="SAM" id="Phobius"/>
    </source>
</evidence>
<dbReference type="Proteomes" id="UP000037395">
    <property type="component" value="Unassembled WGS sequence"/>
</dbReference>
<feature type="compositionally biased region" description="Low complexity" evidence="1">
    <location>
        <begin position="68"/>
        <end position="97"/>
    </location>
</feature>
<reference evidence="4 5" key="2">
    <citation type="submission" date="2014-07" db="EMBL/GenBank/DDBJ databases">
        <authorList>
            <person name="Zhang J.E."/>
            <person name="Yang H."/>
            <person name="Guo J."/>
            <person name="Deng Z."/>
            <person name="Luo H."/>
            <person name="Luo M."/>
            <person name="Zhao B."/>
        </authorList>
    </citation>
    <scope>NUCLEOTIDE SEQUENCE [LARGE SCALE GENOMIC DNA]</scope>
    <source>
        <strain evidence="4">ATCC 10762</strain>
        <strain evidence="5">ATCC 10762 / DSM 40127 / CCM 3239 / JCM 4008 / LMG 5968 / NBRC 12843 / NCIMB 8234 / A-377</strain>
    </source>
</reference>
<sequence>MTTKDHDDLTARLTAVADGPAPPPRIDVGRSVAEGTTRLRRRRLAVVGAVAVATAAVITVTSLLAPAGGSAVPAPPVGSTVSPSPSASPSATPTPTGFDPLTTEVHFGWLPDWAGGERGIGYETGYHGIHAEARGTGENAPRILLSQYPVGEQPPMTTGGSPLTKVDAEPIDGRTAYWVVPQRGSGSSEPTLRWLTASGRWAEITGYGGKPGDVTEEVLHKAAGDVRFGHWNVPLPVRFTGLPEAFKATDVQLSVPDTDGVGAWSLWVMFQLDGKNVSVNMRPNGPHATFTGTDGSPYTDPNPPLVAVQNGVEVSIASGAGMPATLEQLGGLPWMLAHTTALGPDPGSWTTDVIR</sequence>
<accession>A0A8H9LZ93</accession>
<dbReference type="RefSeq" id="WP_030557193.1">
    <property type="nucleotide sequence ID" value="NZ_BMUB01000039.1"/>
</dbReference>
<dbReference type="EMBL" id="JPRF03000081">
    <property type="protein sequence ID" value="OEV32865.1"/>
    <property type="molecule type" value="Genomic_DNA"/>
</dbReference>
<evidence type="ECO:0000256" key="1">
    <source>
        <dbReference type="SAM" id="MobiDB-lite"/>
    </source>
</evidence>
<keyword evidence="5" id="KW-1185">Reference proteome</keyword>
<name>A0A1E7MWP9_KITAU</name>
<reference evidence="5" key="4">
    <citation type="submission" date="2016-08" db="EMBL/GenBank/DDBJ databases">
        <title>Sequencing, assembly and comparative genomics of S. aureofaciens ATCC 10762.</title>
        <authorList>
            <person name="Gradnigo J.S."/>
            <person name="Johnson N."/>
            <person name="Somerville G.A."/>
        </authorList>
    </citation>
    <scope>NUCLEOTIDE SEQUENCE [LARGE SCALE GENOMIC DNA]</scope>
    <source>
        <strain evidence="5">ATCC 10762 / DSM 40127 / CCM 3239 / JCM 4008 / LMG 5968 / NBRC 12843 / NCIMB 8234 / A-377</strain>
    </source>
</reference>
<dbReference type="GeneID" id="97490035"/>
<reference evidence="3" key="5">
    <citation type="submission" date="2020-09" db="EMBL/GenBank/DDBJ databases">
        <authorList>
            <person name="Sun Q."/>
            <person name="Ohkuma M."/>
        </authorList>
    </citation>
    <scope>NUCLEOTIDE SEQUENCE</scope>
    <source>
        <strain evidence="3">JCM 4434</strain>
    </source>
</reference>
<proteinExistence type="predicted"/>
<evidence type="ECO:0000313" key="4">
    <source>
        <dbReference type="EMBL" id="OEV32865.1"/>
    </source>
</evidence>
<keyword evidence="2" id="KW-0472">Membrane</keyword>
<feature type="region of interest" description="Disordered" evidence="1">
    <location>
        <begin position="1"/>
        <end position="29"/>
    </location>
</feature>
<evidence type="ECO:0000313" key="5">
    <source>
        <dbReference type="Proteomes" id="UP000037395"/>
    </source>
</evidence>
<keyword evidence="2" id="KW-0812">Transmembrane</keyword>
<organism evidence="4 5">
    <name type="scientific">Kitasatospora aureofaciens</name>
    <name type="common">Streptomyces aureofaciens</name>
    <dbReference type="NCBI Taxonomy" id="1894"/>
    <lineage>
        <taxon>Bacteria</taxon>
        <taxon>Bacillati</taxon>
        <taxon>Actinomycetota</taxon>
        <taxon>Actinomycetes</taxon>
        <taxon>Kitasatosporales</taxon>
        <taxon>Streptomycetaceae</taxon>
        <taxon>Kitasatospora</taxon>
    </lineage>
</organism>
<evidence type="ECO:0000313" key="3">
    <source>
        <dbReference type="EMBL" id="GGV06379.1"/>
    </source>
</evidence>
<dbReference type="KEGG" id="kau:B6264_15445"/>
<dbReference type="EMBL" id="BMUB01000039">
    <property type="protein sequence ID" value="GGV06379.1"/>
    <property type="molecule type" value="Genomic_DNA"/>
</dbReference>
<protein>
    <submittedName>
        <fullName evidence="4">Uncharacterized protein</fullName>
    </submittedName>
</protein>
<dbReference type="Proteomes" id="UP000610124">
    <property type="component" value="Unassembled WGS sequence"/>
</dbReference>
<comment type="caution">
    <text evidence="4">The sequence shown here is derived from an EMBL/GenBank/DDBJ whole genome shotgun (WGS) entry which is preliminary data.</text>
</comment>
<keyword evidence="2" id="KW-1133">Transmembrane helix</keyword>
<accession>A0A1E7MWP9</accession>